<sequence length="165" mass="18054">MRPPDLNSGSRHRVNCCPIQTQWPGCLATEFESDNDSLGGGHPSLNRMATSDVNSDVAIRARFSGSVDSEAFTLHPLDPHTDDLGNRLGGSQTAIPPTPGDFPKNPLLGRRSPTTRGLPALTSPPIRSRPEWTTAEHPIQPHVLRVRRQYHQLRPQEISPCCASP</sequence>
<feature type="region of interest" description="Disordered" evidence="1">
    <location>
        <begin position="78"/>
        <end position="135"/>
    </location>
</feature>
<protein>
    <submittedName>
        <fullName evidence="2">Uncharacterized protein</fullName>
    </submittedName>
</protein>
<name>A0A2N5TQ87_9BASI</name>
<evidence type="ECO:0000256" key="1">
    <source>
        <dbReference type="SAM" id="MobiDB-lite"/>
    </source>
</evidence>
<comment type="caution">
    <text evidence="2">The sequence shown here is derived from an EMBL/GenBank/DDBJ whole genome shotgun (WGS) entry which is preliminary data.</text>
</comment>
<accession>A0A2N5TQ87</accession>
<gene>
    <name evidence="2" type="ORF">PCANC_24143</name>
</gene>
<keyword evidence="3" id="KW-1185">Reference proteome</keyword>
<dbReference type="EMBL" id="PGCJ01000476">
    <property type="protein sequence ID" value="PLW27667.1"/>
    <property type="molecule type" value="Genomic_DNA"/>
</dbReference>
<evidence type="ECO:0000313" key="3">
    <source>
        <dbReference type="Proteomes" id="UP000235388"/>
    </source>
</evidence>
<dbReference type="Proteomes" id="UP000235388">
    <property type="component" value="Unassembled WGS sequence"/>
</dbReference>
<reference evidence="2 3" key="1">
    <citation type="submission" date="2017-11" db="EMBL/GenBank/DDBJ databases">
        <title>De novo assembly and phasing of dikaryotic genomes from two isolates of Puccinia coronata f. sp. avenae, the causal agent of oat crown rust.</title>
        <authorList>
            <person name="Miller M.E."/>
            <person name="Zhang Y."/>
            <person name="Omidvar V."/>
            <person name="Sperschneider J."/>
            <person name="Schwessinger B."/>
            <person name="Raley C."/>
            <person name="Palmer J.M."/>
            <person name="Garnica D."/>
            <person name="Upadhyaya N."/>
            <person name="Rathjen J."/>
            <person name="Taylor J.M."/>
            <person name="Park R.F."/>
            <person name="Dodds P.N."/>
            <person name="Hirsch C.D."/>
            <person name="Kianian S.F."/>
            <person name="Figueroa M."/>
        </authorList>
    </citation>
    <scope>NUCLEOTIDE SEQUENCE [LARGE SCALE GENOMIC DNA]</scope>
    <source>
        <strain evidence="2">12NC29</strain>
    </source>
</reference>
<organism evidence="2 3">
    <name type="scientific">Puccinia coronata f. sp. avenae</name>
    <dbReference type="NCBI Taxonomy" id="200324"/>
    <lineage>
        <taxon>Eukaryota</taxon>
        <taxon>Fungi</taxon>
        <taxon>Dikarya</taxon>
        <taxon>Basidiomycota</taxon>
        <taxon>Pucciniomycotina</taxon>
        <taxon>Pucciniomycetes</taxon>
        <taxon>Pucciniales</taxon>
        <taxon>Pucciniaceae</taxon>
        <taxon>Puccinia</taxon>
    </lineage>
</organism>
<proteinExistence type="predicted"/>
<evidence type="ECO:0000313" key="2">
    <source>
        <dbReference type="EMBL" id="PLW27667.1"/>
    </source>
</evidence>
<dbReference type="AlphaFoldDB" id="A0A2N5TQ87"/>